<evidence type="ECO:0000259" key="1">
    <source>
        <dbReference type="Pfam" id="PF20150"/>
    </source>
</evidence>
<organism evidence="2 3">
    <name type="scientific">Septoria linicola</name>
    <dbReference type="NCBI Taxonomy" id="215465"/>
    <lineage>
        <taxon>Eukaryota</taxon>
        <taxon>Fungi</taxon>
        <taxon>Dikarya</taxon>
        <taxon>Ascomycota</taxon>
        <taxon>Pezizomycotina</taxon>
        <taxon>Dothideomycetes</taxon>
        <taxon>Dothideomycetidae</taxon>
        <taxon>Mycosphaerellales</taxon>
        <taxon>Mycosphaerellaceae</taxon>
        <taxon>Septoria</taxon>
    </lineage>
</organism>
<sequence length="150" mass="17417">MARRSRGVRRRYAARQKVALPADQSNSRLMSLPAELRNRIWTAYFESVRFHFSAKECTRWPSAHLYIKAPPILETCKQVYSEALGIYYSSTTFQGELSEYGDNIRPVLRWLTNIGRSNARLINNIHLETMAAFYYPPSMKISQIYGMDQS</sequence>
<evidence type="ECO:0000313" key="2">
    <source>
        <dbReference type="EMBL" id="USW48585.1"/>
    </source>
</evidence>
<reference evidence="2" key="1">
    <citation type="submission" date="2022-06" db="EMBL/GenBank/DDBJ databases">
        <title>Complete genome sequences of two strains of the flax pathogen Septoria linicola.</title>
        <authorList>
            <person name="Lapalu N."/>
            <person name="Simon A."/>
            <person name="Demenou B."/>
            <person name="Paumier D."/>
            <person name="Guillot M.-P."/>
            <person name="Gout L."/>
            <person name="Valade R."/>
        </authorList>
    </citation>
    <scope>NUCLEOTIDE SEQUENCE</scope>
    <source>
        <strain evidence="2">SE15195</strain>
    </source>
</reference>
<dbReference type="InterPro" id="IPR045518">
    <property type="entry name" value="2EXR"/>
</dbReference>
<dbReference type="AlphaFoldDB" id="A0A9Q9EF53"/>
<proteinExistence type="predicted"/>
<name>A0A9Q9EF53_9PEZI</name>
<dbReference type="Proteomes" id="UP001056384">
    <property type="component" value="Chromosome 1"/>
</dbReference>
<accession>A0A9Q9EF53</accession>
<protein>
    <submittedName>
        <fullName evidence="2">2EXR domain-containing protein</fullName>
    </submittedName>
</protein>
<gene>
    <name evidence="2" type="ORF">Slin15195_G019040</name>
</gene>
<dbReference type="PANTHER" id="PTHR42085">
    <property type="entry name" value="F-BOX DOMAIN-CONTAINING PROTEIN"/>
    <property type="match status" value="1"/>
</dbReference>
<evidence type="ECO:0000313" key="3">
    <source>
        <dbReference type="Proteomes" id="UP001056384"/>
    </source>
</evidence>
<dbReference type="PANTHER" id="PTHR42085:SF1">
    <property type="entry name" value="F-BOX DOMAIN-CONTAINING PROTEIN"/>
    <property type="match status" value="1"/>
</dbReference>
<dbReference type="EMBL" id="CP099418">
    <property type="protein sequence ID" value="USW48585.1"/>
    <property type="molecule type" value="Genomic_DNA"/>
</dbReference>
<keyword evidence="3" id="KW-1185">Reference proteome</keyword>
<dbReference type="Pfam" id="PF20150">
    <property type="entry name" value="2EXR"/>
    <property type="match status" value="1"/>
</dbReference>
<feature type="domain" description="2EXR" evidence="1">
    <location>
        <begin position="30"/>
        <end position="90"/>
    </location>
</feature>
<dbReference type="InterPro" id="IPR038883">
    <property type="entry name" value="AN11006-like"/>
</dbReference>